<reference evidence="1" key="1">
    <citation type="submission" date="2014-09" db="EMBL/GenBank/DDBJ databases">
        <authorList>
            <person name="Magalhaes I.L.F."/>
            <person name="Oliveira U."/>
            <person name="Santos F.R."/>
            <person name="Vidigal T.H.D.A."/>
            <person name="Brescovit A.D."/>
            <person name="Santos A.J."/>
        </authorList>
    </citation>
    <scope>NUCLEOTIDE SEQUENCE</scope>
    <source>
        <tissue evidence="1">Shoot tissue taken approximately 20 cm above the soil surface</tissue>
    </source>
</reference>
<organism evidence="1">
    <name type="scientific">Arundo donax</name>
    <name type="common">Giant reed</name>
    <name type="synonym">Donax arundinaceus</name>
    <dbReference type="NCBI Taxonomy" id="35708"/>
    <lineage>
        <taxon>Eukaryota</taxon>
        <taxon>Viridiplantae</taxon>
        <taxon>Streptophyta</taxon>
        <taxon>Embryophyta</taxon>
        <taxon>Tracheophyta</taxon>
        <taxon>Spermatophyta</taxon>
        <taxon>Magnoliopsida</taxon>
        <taxon>Liliopsida</taxon>
        <taxon>Poales</taxon>
        <taxon>Poaceae</taxon>
        <taxon>PACMAD clade</taxon>
        <taxon>Arundinoideae</taxon>
        <taxon>Arundineae</taxon>
        <taxon>Arundo</taxon>
    </lineage>
</organism>
<evidence type="ECO:0000313" key="1">
    <source>
        <dbReference type="EMBL" id="JAE28851.1"/>
    </source>
</evidence>
<name>A0A0A9H1Y7_ARUDO</name>
<sequence length="60" mass="6662">MQAGLTPYHDIGLFNRPLLKPEFLTISLAFETPFLFIVLTPKEILPVAHNVEHMTGTPGS</sequence>
<proteinExistence type="predicted"/>
<dbReference type="EMBL" id="GBRH01169045">
    <property type="protein sequence ID" value="JAE28851.1"/>
    <property type="molecule type" value="Transcribed_RNA"/>
</dbReference>
<dbReference type="AlphaFoldDB" id="A0A0A9H1Y7"/>
<reference evidence="1" key="2">
    <citation type="journal article" date="2015" name="Data Brief">
        <title>Shoot transcriptome of the giant reed, Arundo donax.</title>
        <authorList>
            <person name="Barrero R.A."/>
            <person name="Guerrero F.D."/>
            <person name="Moolhuijzen P."/>
            <person name="Goolsby J.A."/>
            <person name="Tidwell J."/>
            <person name="Bellgard S.E."/>
            <person name="Bellgard M.I."/>
        </authorList>
    </citation>
    <scope>NUCLEOTIDE SEQUENCE</scope>
    <source>
        <tissue evidence="1">Shoot tissue taken approximately 20 cm above the soil surface</tissue>
    </source>
</reference>
<accession>A0A0A9H1Y7</accession>
<protein>
    <submittedName>
        <fullName evidence="1">Uncharacterized protein</fullName>
    </submittedName>
</protein>